<comment type="similarity">
    <text evidence="1">Belongs to the UDP-glycosyltransferase family.</text>
</comment>
<sequence length="221" mass="25166">MDGNTLSLKIELANLEARGRVLPVMLKENEVKGLTVSCLINNPFIPWVCVVADSLGIPCPVLWVRSCASFSAYYYYHFNLAPFPNETNPNIDVHLPNMPILKWDKFPSFLLPSNPFPVLATAILRQFDYLSKPIRIFIESFEDLEKDIVNYMSNFLPIKTVGPLLVEDPKIEDDIRADLMKADSFITQWLNSKTPSSVFYISFGSIVVRARNKSIKLLMVY</sequence>
<gene>
    <name evidence="2" type="ORF">CQW23_19025</name>
</gene>
<dbReference type="EMBL" id="MLFT02000008">
    <property type="protein sequence ID" value="PHT40171.1"/>
    <property type="molecule type" value="Genomic_DNA"/>
</dbReference>
<keyword evidence="3" id="KW-1185">Reference proteome</keyword>
<name>A0A2G2W4L5_CAPBA</name>
<dbReference type="OrthoDB" id="5835829at2759"/>
<evidence type="ECO:0000313" key="3">
    <source>
        <dbReference type="Proteomes" id="UP000224567"/>
    </source>
</evidence>
<dbReference type="GO" id="GO:0080043">
    <property type="term" value="F:quercetin 3-O-glucosyltransferase activity"/>
    <property type="evidence" value="ECO:0007669"/>
    <property type="project" value="TreeGrafter"/>
</dbReference>
<organism evidence="2 3">
    <name type="scientific">Capsicum baccatum</name>
    <name type="common">Peruvian pepper</name>
    <dbReference type="NCBI Taxonomy" id="33114"/>
    <lineage>
        <taxon>Eukaryota</taxon>
        <taxon>Viridiplantae</taxon>
        <taxon>Streptophyta</taxon>
        <taxon>Embryophyta</taxon>
        <taxon>Tracheophyta</taxon>
        <taxon>Spermatophyta</taxon>
        <taxon>Magnoliopsida</taxon>
        <taxon>eudicotyledons</taxon>
        <taxon>Gunneridae</taxon>
        <taxon>Pentapetalae</taxon>
        <taxon>asterids</taxon>
        <taxon>lamiids</taxon>
        <taxon>Solanales</taxon>
        <taxon>Solanaceae</taxon>
        <taxon>Solanoideae</taxon>
        <taxon>Capsiceae</taxon>
        <taxon>Capsicum</taxon>
    </lineage>
</organism>
<reference evidence="2 3" key="1">
    <citation type="journal article" date="2017" name="Genome Biol.">
        <title>New reference genome sequences of hot pepper reveal the massive evolution of plant disease-resistance genes by retroduplication.</title>
        <authorList>
            <person name="Kim S."/>
            <person name="Park J."/>
            <person name="Yeom S.I."/>
            <person name="Kim Y.M."/>
            <person name="Seo E."/>
            <person name="Kim K.T."/>
            <person name="Kim M.S."/>
            <person name="Lee J.M."/>
            <person name="Cheong K."/>
            <person name="Shin H.S."/>
            <person name="Kim S.B."/>
            <person name="Han K."/>
            <person name="Lee J."/>
            <person name="Park M."/>
            <person name="Lee H.A."/>
            <person name="Lee H.Y."/>
            <person name="Lee Y."/>
            <person name="Oh S."/>
            <person name="Lee J.H."/>
            <person name="Choi E."/>
            <person name="Choi E."/>
            <person name="Lee S.E."/>
            <person name="Jeon J."/>
            <person name="Kim H."/>
            <person name="Choi G."/>
            <person name="Song H."/>
            <person name="Lee J."/>
            <person name="Lee S.C."/>
            <person name="Kwon J.K."/>
            <person name="Lee H.Y."/>
            <person name="Koo N."/>
            <person name="Hong Y."/>
            <person name="Kim R.W."/>
            <person name="Kang W.H."/>
            <person name="Huh J.H."/>
            <person name="Kang B.C."/>
            <person name="Yang T.J."/>
            <person name="Lee Y.H."/>
            <person name="Bennetzen J.L."/>
            <person name="Choi D."/>
        </authorList>
    </citation>
    <scope>NUCLEOTIDE SEQUENCE [LARGE SCALE GENOMIC DNA]</scope>
    <source>
        <strain evidence="3">cv. PBC81</strain>
    </source>
</reference>
<dbReference type="Gene3D" id="3.40.50.2000">
    <property type="entry name" value="Glycogen Phosphorylase B"/>
    <property type="match status" value="2"/>
</dbReference>
<dbReference type="PANTHER" id="PTHR11926:SF1339">
    <property type="entry name" value="GLYCOSYLTRANSFERASE"/>
    <property type="match status" value="1"/>
</dbReference>
<dbReference type="AlphaFoldDB" id="A0A2G2W4L5"/>
<comment type="caution">
    <text evidence="2">The sequence shown here is derived from an EMBL/GenBank/DDBJ whole genome shotgun (WGS) entry which is preliminary data.</text>
</comment>
<reference evidence="3" key="2">
    <citation type="journal article" date="2017" name="J. Anim. Genet.">
        <title>Multiple reference genome sequences of hot pepper reveal the massive evolution of plant disease resistance genes by retroduplication.</title>
        <authorList>
            <person name="Kim S."/>
            <person name="Park J."/>
            <person name="Yeom S.-I."/>
            <person name="Kim Y.-M."/>
            <person name="Seo E."/>
            <person name="Kim K.-T."/>
            <person name="Kim M.-S."/>
            <person name="Lee J.M."/>
            <person name="Cheong K."/>
            <person name="Shin H.-S."/>
            <person name="Kim S.-B."/>
            <person name="Han K."/>
            <person name="Lee J."/>
            <person name="Park M."/>
            <person name="Lee H.-A."/>
            <person name="Lee H.-Y."/>
            <person name="Lee Y."/>
            <person name="Oh S."/>
            <person name="Lee J.H."/>
            <person name="Choi E."/>
            <person name="Choi E."/>
            <person name="Lee S.E."/>
            <person name="Jeon J."/>
            <person name="Kim H."/>
            <person name="Choi G."/>
            <person name="Song H."/>
            <person name="Lee J."/>
            <person name="Lee S.-C."/>
            <person name="Kwon J.-K."/>
            <person name="Lee H.-Y."/>
            <person name="Koo N."/>
            <person name="Hong Y."/>
            <person name="Kim R.W."/>
            <person name="Kang W.-H."/>
            <person name="Huh J.H."/>
            <person name="Kang B.-C."/>
            <person name="Yang T.-J."/>
            <person name="Lee Y.-H."/>
            <person name="Bennetzen J.L."/>
            <person name="Choi D."/>
        </authorList>
    </citation>
    <scope>NUCLEOTIDE SEQUENCE [LARGE SCALE GENOMIC DNA]</scope>
    <source>
        <strain evidence="3">cv. PBC81</strain>
    </source>
</reference>
<evidence type="ECO:0000313" key="2">
    <source>
        <dbReference type="EMBL" id="PHT40171.1"/>
    </source>
</evidence>
<dbReference type="SUPFAM" id="SSF53756">
    <property type="entry name" value="UDP-Glycosyltransferase/glycogen phosphorylase"/>
    <property type="match status" value="1"/>
</dbReference>
<dbReference type="PANTHER" id="PTHR11926">
    <property type="entry name" value="GLUCOSYL/GLUCURONOSYL TRANSFERASES"/>
    <property type="match status" value="1"/>
</dbReference>
<dbReference type="GO" id="GO:0080044">
    <property type="term" value="F:quercetin 7-O-glucosyltransferase activity"/>
    <property type="evidence" value="ECO:0007669"/>
    <property type="project" value="TreeGrafter"/>
</dbReference>
<dbReference type="STRING" id="33114.A0A2G2W4L5"/>
<dbReference type="Proteomes" id="UP000224567">
    <property type="component" value="Unassembled WGS sequence"/>
</dbReference>
<proteinExistence type="inferred from homology"/>
<accession>A0A2G2W4L5</accession>
<evidence type="ECO:0000256" key="1">
    <source>
        <dbReference type="ARBA" id="ARBA00009995"/>
    </source>
</evidence>
<protein>
    <submittedName>
        <fullName evidence="2">Cinnamate beta-D-glucosyltransferase</fullName>
    </submittedName>
</protein>